<keyword evidence="3" id="KW-0479">Metal-binding</keyword>
<dbReference type="GO" id="GO:0046872">
    <property type="term" value="F:metal ion binding"/>
    <property type="evidence" value="ECO:0007669"/>
    <property type="project" value="UniProtKB-KW"/>
</dbReference>
<dbReference type="InterPro" id="IPR035874">
    <property type="entry name" value="IDS"/>
</dbReference>
<evidence type="ECO:0000256" key="1">
    <source>
        <dbReference type="ARBA" id="ARBA00001913"/>
    </source>
</evidence>
<dbReference type="STRING" id="641691.SAMN05421636_11710"/>
<dbReference type="OrthoDB" id="9763552at2"/>
<gene>
    <name evidence="9" type="ORF">SAMN05421636_11710</name>
</gene>
<keyword evidence="10" id="KW-1185">Reference proteome</keyword>
<feature type="signal peptide" evidence="7">
    <location>
        <begin position="1"/>
        <end position="21"/>
    </location>
</feature>
<dbReference type="RefSeq" id="WP_091874231.1">
    <property type="nucleotide sequence ID" value="NZ_FNAO01000017.1"/>
</dbReference>
<sequence>MNYYYIMLLSILLFLNSTLVASQKQTNVDKVANTEKPNVLFIAIDDLNDWTGYLKGHPQALTPNLDRFAKSGVAFTHAYPSAPSCGPSRTAILFGLHPYKTGAYGNSIFYSPRNMRTYARVNGIPDMFRSRKSLPTAFRENGYYTAGTGKISHFSTREPDPEIEADFETYFSPRRQQKPDLKNPQSFISNDGFLTFGPVAPDSVNQMLDVQFSDWAVNELNKEHDKPFFLAVGFVKPHMPWVAPQSFFDRLDVNDIQLPEVPKNDLDDIPHAGKIFAQSMFGFFTKEFESDHQYITKRPMFWKRHVRAYLAASTYADKMLGKVLDALDASPYADNTIIVLWGDHGWHLGEKEHWRKFTLWERGTRTPFIIRMPNSPSNGKSVSSPVSLQDIYPTLVDLCRLEIDQDLDGNSLVPLLNNPKTVWEKPALMGHGPGNFAVRLDRWRYIRYQNGDRELYDITKDPKEFKNLAAMAEYSEILKALDEHVPKDFVKLYDPLFGQFENLDTMKVFIR</sequence>
<name>A0A1G7J2D1_9FLAO</name>
<evidence type="ECO:0000256" key="7">
    <source>
        <dbReference type="SAM" id="SignalP"/>
    </source>
</evidence>
<evidence type="ECO:0000313" key="10">
    <source>
        <dbReference type="Proteomes" id="UP000199109"/>
    </source>
</evidence>
<evidence type="ECO:0000313" key="9">
    <source>
        <dbReference type="EMBL" id="SDF19028.1"/>
    </source>
</evidence>
<dbReference type="SUPFAM" id="SSF53649">
    <property type="entry name" value="Alkaline phosphatase-like"/>
    <property type="match status" value="1"/>
</dbReference>
<evidence type="ECO:0000256" key="2">
    <source>
        <dbReference type="ARBA" id="ARBA00008779"/>
    </source>
</evidence>
<keyword evidence="4 7" id="KW-0732">Signal</keyword>
<protein>
    <submittedName>
        <fullName evidence="9">Iduronate 2-sulfatase</fullName>
    </submittedName>
</protein>
<dbReference type="GO" id="GO:0005737">
    <property type="term" value="C:cytoplasm"/>
    <property type="evidence" value="ECO:0007669"/>
    <property type="project" value="TreeGrafter"/>
</dbReference>
<proteinExistence type="inferred from homology"/>
<evidence type="ECO:0000256" key="6">
    <source>
        <dbReference type="ARBA" id="ARBA00022837"/>
    </source>
</evidence>
<dbReference type="GO" id="GO:0004423">
    <property type="term" value="F:iduronate-2-sulfatase activity"/>
    <property type="evidence" value="ECO:0007669"/>
    <property type="project" value="InterPro"/>
</dbReference>
<dbReference type="EMBL" id="FNAO01000017">
    <property type="protein sequence ID" value="SDF19028.1"/>
    <property type="molecule type" value="Genomic_DNA"/>
</dbReference>
<dbReference type="PANTHER" id="PTHR45953">
    <property type="entry name" value="IDURONATE 2-SULFATASE"/>
    <property type="match status" value="1"/>
</dbReference>
<accession>A0A1G7J2D1</accession>
<dbReference type="InterPro" id="IPR000917">
    <property type="entry name" value="Sulfatase_N"/>
</dbReference>
<dbReference type="InterPro" id="IPR017850">
    <property type="entry name" value="Alkaline_phosphatase_core_sf"/>
</dbReference>
<dbReference type="Gene3D" id="3.40.720.10">
    <property type="entry name" value="Alkaline Phosphatase, subunit A"/>
    <property type="match status" value="1"/>
</dbReference>
<evidence type="ECO:0000259" key="8">
    <source>
        <dbReference type="Pfam" id="PF00884"/>
    </source>
</evidence>
<comment type="similarity">
    <text evidence="2">Belongs to the sulfatase family.</text>
</comment>
<evidence type="ECO:0000256" key="5">
    <source>
        <dbReference type="ARBA" id="ARBA00022801"/>
    </source>
</evidence>
<feature type="domain" description="Sulfatase N-terminal" evidence="8">
    <location>
        <begin position="37"/>
        <end position="398"/>
    </location>
</feature>
<dbReference type="PANTHER" id="PTHR45953:SF1">
    <property type="entry name" value="IDURONATE 2-SULFATASE"/>
    <property type="match status" value="1"/>
</dbReference>
<dbReference type="Proteomes" id="UP000199109">
    <property type="component" value="Unassembled WGS sequence"/>
</dbReference>
<evidence type="ECO:0000256" key="4">
    <source>
        <dbReference type="ARBA" id="ARBA00022729"/>
    </source>
</evidence>
<feature type="chain" id="PRO_5011786911" evidence="7">
    <location>
        <begin position="22"/>
        <end position="511"/>
    </location>
</feature>
<keyword evidence="6" id="KW-0106">Calcium</keyword>
<dbReference type="CDD" id="cd16030">
    <property type="entry name" value="iduronate-2-sulfatase"/>
    <property type="match status" value="1"/>
</dbReference>
<evidence type="ECO:0000256" key="3">
    <source>
        <dbReference type="ARBA" id="ARBA00022723"/>
    </source>
</evidence>
<dbReference type="Pfam" id="PF00884">
    <property type="entry name" value="Sulfatase"/>
    <property type="match status" value="1"/>
</dbReference>
<organism evidence="9 10">
    <name type="scientific">Pricia antarctica</name>
    <dbReference type="NCBI Taxonomy" id="641691"/>
    <lineage>
        <taxon>Bacteria</taxon>
        <taxon>Pseudomonadati</taxon>
        <taxon>Bacteroidota</taxon>
        <taxon>Flavobacteriia</taxon>
        <taxon>Flavobacteriales</taxon>
        <taxon>Flavobacteriaceae</taxon>
        <taxon>Pricia</taxon>
    </lineage>
</organism>
<keyword evidence="5" id="KW-0378">Hydrolase</keyword>
<dbReference type="AlphaFoldDB" id="A0A1G7J2D1"/>
<comment type="cofactor">
    <cofactor evidence="1">
        <name>Ca(2+)</name>
        <dbReference type="ChEBI" id="CHEBI:29108"/>
    </cofactor>
</comment>
<reference evidence="9 10" key="1">
    <citation type="submission" date="2016-10" db="EMBL/GenBank/DDBJ databases">
        <authorList>
            <person name="de Groot N.N."/>
        </authorList>
    </citation>
    <scope>NUCLEOTIDE SEQUENCE [LARGE SCALE GENOMIC DNA]</scope>
    <source>
        <strain evidence="9 10">DSM 23421</strain>
    </source>
</reference>